<reference evidence="1" key="1">
    <citation type="journal article" date="2019" name="bioRxiv">
        <title>The Genome of the Zebra Mussel, Dreissena polymorpha: A Resource for Invasive Species Research.</title>
        <authorList>
            <person name="McCartney M.A."/>
            <person name="Auch B."/>
            <person name="Kono T."/>
            <person name="Mallez S."/>
            <person name="Zhang Y."/>
            <person name="Obille A."/>
            <person name="Becker A."/>
            <person name="Abrahante J.E."/>
            <person name="Garbe J."/>
            <person name="Badalamenti J.P."/>
            <person name="Herman A."/>
            <person name="Mangelson H."/>
            <person name="Liachko I."/>
            <person name="Sullivan S."/>
            <person name="Sone E.D."/>
            <person name="Koren S."/>
            <person name="Silverstein K.A.T."/>
            <person name="Beckman K.B."/>
            <person name="Gohl D.M."/>
        </authorList>
    </citation>
    <scope>NUCLEOTIDE SEQUENCE</scope>
    <source>
        <strain evidence="1">Duluth1</strain>
        <tissue evidence="1">Whole animal</tissue>
    </source>
</reference>
<evidence type="ECO:0000313" key="2">
    <source>
        <dbReference type="Proteomes" id="UP000828390"/>
    </source>
</evidence>
<dbReference type="Proteomes" id="UP000828390">
    <property type="component" value="Unassembled WGS sequence"/>
</dbReference>
<dbReference type="EMBL" id="JAIWYP010000003">
    <property type="protein sequence ID" value="KAH3846650.1"/>
    <property type="molecule type" value="Genomic_DNA"/>
</dbReference>
<proteinExistence type="predicted"/>
<name>A0A9D4KV14_DREPO</name>
<dbReference type="AlphaFoldDB" id="A0A9D4KV14"/>
<accession>A0A9D4KV14</accession>
<reference evidence="1" key="2">
    <citation type="submission" date="2020-11" db="EMBL/GenBank/DDBJ databases">
        <authorList>
            <person name="McCartney M.A."/>
            <person name="Auch B."/>
            <person name="Kono T."/>
            <person name="Mallez S."/>
            <person name="Becker A."/>
            <person name="Gohl D.M."/>
            <person name="Silverstein K.A.T."/>
            <person name="Koren S."/>
            <person name="Bechman K.B."/>
            <person name="Herman A."/>
            <person name="Abrahante J.E."/>
            <person name="Garbe J."/>
        </authorList>
    </citation>
    <scope>NUCLEOTIDE SEQUENCE</scope>
    <source>
        <strain evidence="1">Duluth1</strain>
        <tissue evidence="1">Whole animal</tissue>
    </source>
</reference>
<comment type="caution">
    <text evidence="1">The sequence shown here is derived from an EMBL/GenBank/DDBJ whole genome shotgun (WGS) entry which is preliminary data.</text>
</comment>
<sequence length="211" mass="23892">MRIKLRFVSASREDHHVTNYSPEIEALILEGAVVVKMMKPRFCKTFEDYAQIVLKASTRCKRGQGIKKRVQADSAIPGNLESFLRIDDHKTELFIYLAEQLSTFKATDDKNVISTLRMELHQHIKRAAYQAGDKPQPPSSCGWKRKKRWNVGTFLDNLINYSKLLSLMLNSSDVDAKVKIAAEDVASGLKQLSAAQLYVNVEGKMIGNEYI</sequence>
<evidence type="ECO:0000313" key="1">
    <source>
        <dbReference type="EMBL" id="KAH3846650.1"/>
    </source>
</evidence>
<organism evidence="1 2">
    <name type="scientific">Dreissena polymorpha</name>
    <name type="common">Zebra mussel</name>
    <name type="synonym">Mytilus polymorpha</name>
    <dbReference type="NCBI Taxonomy" id="45954"/>
    <lineage>
        <taxon>Eukaryota</taxon>
        <taxon>Metazoa</taxon>
        <taxon>Spiralia</taxon>
        <taxon>Lophotrochozoa</taxon>
        <taxon>Mollusca</taxon>
        <taxon>Bivalvia</taxon>
        <taxon>Autobranchia</taxon>
        <taxon>Heteroconchia</taxon>
        <taxon>Euheterodonta</taxon>
        <taxon>Imparidentia</taxon>
        <taxon>Neoheterodontei</taxon>
        <taxon>Myida</taxon>
        <taxon>Dreissenoidea</taxon>
        <taxon>Dreissenidae</taxon>
        <taxon>Dreissena</taxon>
    </lineage>
</organism>
<protein>
    <submittedName>
        <fullName evidence="1">Uncharacterized protein</fullName>
    </submittedName>
</protein>
<keyword evidence="2" id="KW-1185">Reference proteome</keyword>
<gene>
    <name evidence="1" type="ORF">DPMN_088952</name>
</gene>